<dbReference type="PROSITE" id="PS51257">
    <property type="entry name" value="PROKAR_LIPOPROTEIN"/>
    <property type="match status" value="1"/>
</dbReference>
<evidence type="ECO:0008006" key="2">
    <source>
        <dbReference type="Google" id="ProtNLM"/>
    </source>
</evidence>
<gene>
    <name evidence="1" type="ORF">SDC9_150878</name>
</gene>
<accession>A0A645EPA8</accession>
<organism evidence="1">
    <name type="scientific">bioreactor metagenome</name>
    <dbReference type="NCBI Taxonomy" id="1076179"/>
    <lineage>
        <taxon>unclassified sequences</taxon>
        <taxon>metagenomes</taxon>
        <taxon>ecological metagenomes</taxon>
    </lineage>
</organism>
<reference evidence="1" key="1">
    <citation type="submission" date="2019-08" db="EMBL/GenBank/DDBJ databases">
        <authorList>
            <person name="Kucharzyk K."/>
            <person name="Murdoch R.W."/>
            <person name="Higgins S."/>
            <person name="Loffler F."/>
        </authorList>
    </citation>
    <scope>NUCLEOTIDE SEQUENCE</scope>
</reference>
<dbReference type="Gene3D" id="2.60.40.1190">
    <property type="match status" value="1"/>
</dbReference>
<dbReference type="SUPFAM" id="SSF49344">
    <property type="entry name" value="CBD9-like"/>
    <property type="match status" value="1"/>
</dbReference>
<name>A0A645EPA8_9ZZZZ</name>
<dbReference type="AlphaFoldDB" id="A0A645EPA8"/>
<evidence type="ECO:0000313" key="1">
    <source>
        <dbReference type="EMBL" id="MPN03647.1"/>
    </source>
</evidence>
<sequence>MKRTRMILMPVLAGVLGAMAGCASTGNEASEPQIPHAVIMQTTLPVKVDGALDDAAWALTPGFALERIDNYSGLPTLEAARYAKDPFEQAVVKFLYDDKYLYVACALEDSDVIAYKKQDQEMLFRDGDLLEIFIKPVKANCYWEMYAAPNGAKSSFYYPGGICGVEEFFTADKLMPGFEVAARVGGTLNKHDDRDTGWSAEMKIPLSELSKYGVKFGPGSEWTIMASRYNYSSGLYGLQPSSFPRMPTFGYHSREYYAPVDFR</sequence>
<dbReference type="EMBL" id="VSSQ01049575">
    <property type="protein sequence ID" value="MPN03647.1"/>
    <property type="molecule type" value="Genomic_DNA"/>
</dbReference>
<comment type="caution">
    <text evidence="1">The sequence shown here is derived from an EMBL/GenBank/DDBJ whole genome shotgun (WGS) entry which is preliminary data.</text>
</comment>
<protein>
    <recommendedName>
        <fullName evidence="2">Carbohydrate-binding domain-containing protein</fullName>
    </recommendedName>
</protein>
<dbReference type="CDD" id="cd09620">
    <property type="entry name" value="CBM9_like_3"/>
    <property type="match status" value="1"/>
</dbReference>
<proteinExistence type="predicted"/>